<protein>
    <submittedName>
        <fullName evidence="1">Uncharacterized protein</fullName>
    </submittedName>
</protein>
<dbReference type="RefSeq" id="WP_134387394.1">
    <property type="nucleotide sequence ID" value="NZ_BMWW01000002.1"/>
</dbReference>
<evidence type="ECO:0000313" key="4">
    <source>
        <dbReference type="Proteomes" id="UP000619512"/>
    </source>
</evidence>
<evidence type="ECO:0000313" key="2">
    <source>
        <dbReference type="EMBL" id="QBQ38695.1"/>
    </source>
</evidence>
<evidence type="ECO:0000313" key="3">
    <source>
        <dbReference type="Proteomes" id="UP000294359"/>
    </source>
</evidence>
<gene>
    <name evidence="2" type="ORF">E1742_22870</name>
    <name evidence="1" type="ORF">GCM10007388_16760</name>
</gene>
<reference evidence="1" key="1">
    <citation type="journal article" date="2014" name="Int. J. Syst. Evol. Microbiol.">
        <title>Complete genome sequence of Corynebacterium casei LMG S-19264T (=DSM 44701T), isolated from a smear-ripened cheese.</title>
        <authorList>
            <consortium name="US DOE Joint Genome Institute (JGI-PGF)"/>
            <person name="Walter F."/>
            <person name="Albersmeier A."/>
            <person name="Kalinowski J."/>
            <person name="Ruckert C."/>
        </authorList>
    </citation>
    <scope>NUCLEOTIDE SEQUENCE</scope>
    <source>
        <strain evidence="1">KCTC 12344</strain>
    </source>
</reference>
<dbReference type="Proteomes" id="UP000619512">
    <property type="component" value="Unassembled WGS sequence"/>
</dbReference>
<dbReference type="AlphaFoldDB" id="A0A4P7BLT7"/>
<dbReference type="Proteomes" id="UP000294359">
    <property type="component" value="Chromosome"/>
</dbReference>
<accession>A0A4P7BLT7</accession>
<dbReference type="EMBL" id="CP038026">
    <property type="protein sequence ID" value="QBQ38695.1"/>
    <property type="molecule type" value="Genomic_DNA"/>
</dbReference>
<reference evidence="2 3" key="2">
    <citation type="submission" date="2019-03" db="EMBL/GenBank/DDBJ databases">
        <title>Draft Genome Sequences of Six Type Strains of the Genus Massilia.</title>
        <authorList>
            <person name="Miess H."/>
            <person name="Frediansyhah A."/>
            <person name="Gross H."/>
        </authorList>
    </citation>
    <scope>NUCLEOTIDE SEQUENCE [LARGE SCALE GENOMIC DNA]</scope>
    <source>
        <strain evidence="2 3">DSM 17505</strain>
    </source>
</reference>
<dbReference type="EMBL" id="BMWW01000002">
    <property type="protein sequence ID" value="GGY84331.1"/>
    <property type="molecule type" value="Genomic_DNA"/>
</dbReference>
<evidence type="ECO:0000313" key="1">
    <source>
        <dbReference type="EMBL" id="GGY84331.1"/>
    </source>
</evidence>
<reference evidence="1" key="3">
    <citation type="submission" date="2022-12" db="EMBL/GenBank/DDBJ databases">
        <authorList>
            <person name="Sun Q."/>
            <person name="Kim S."/>
        </authorList>
    </citation>
    <scope>NUCLEOTIDE SEQUENCE</scope>
    <source>
        <strain evidence="1">KCTC 12344</strain>
    </source>
</reference>
<proteinExistence type="predicted"/>
<name>A0A4P7BLT7_9BURK</name>
<keyword evidence="3" id="KW-1185">Reference proteome</keyword>
<dbReference type="OrthoDB" id="8777229at2"/>
<organism evidence="1 4">
    <name type="scientific">Pseudoduganella plicata</name>
    <dbReference type="NCBI Taxonomy" id="321984"/>
    <lineage>
        <taxon>Bacteria</taxon>
        <taxon>Pseudomonadati</taxon>
        <taxon>Pseudomonadota</taxon>
        <taxon>Betaproteobacteria</taxon>
        <taxon>Burkholderiales</taxon>
        <taxon>Oxalobacteraceae</taxon>
        <taxon>Telluria group</taxon>
        <taxon>Pseudoduganella</taxon>
    </lineage>
</organism>
<sequence>MANTIYRNFKQVADAESARTALLDAGFQPSAVQLNTHDPRGQDTSTNAVDNIMNSMTPDDADTTDHGAPRAAAMLTIDVDTDEERDQADAIVRGFGASEA</sequence>